<dbReference type="InterPro" id="IPR041095">
    <property type="entry name" value="EFG_II"/>
</dbReference>
<dbReference type="Gene3D" id="3.40.50.300">
    <property type="entry name" value="P-loop containing nucleotide triphosphate hydrolases"/>
    <property type="match status" value="1"/>
</dbReference>
<dbReference type="FunFam" id="3.40.50.300:FF:000646">
    <property type="entry name" value="U5 small nuclear ribonucleoprotein component"/>
    <property type="match status" value="1"/>
</dbReference>
<dbReference type="Pfam" id="PF00009">
    <property type="entry name" value="GTP_EFTU"/>
    <property type="match status" value="1"/>
</dbReference>
<dbReference type="GO" id="GO:0005525">
    <property type="term" value="F:GTP binding"/>
    <property type="evidence" value="ECO:0007669"/>
    <property type="project" value="UniProtKB-KW"/>
</dbReference>
<dbReference type="Gene3D" id="3.30.230.10">
    <property type="match status" value="1"/>
</dbReference>
<evidence type="ECO:0000313" key="13">
    <source>
        <dbReference type="EMBL" id="KAJ8909007.1"/>
    </source>
</evidence>
<dbReference type="SUPFAM" id="SSF50447">
    <property type="entry name" value="Translation proteins"/>
    <property type="match status" value="1"/>
</dbReference>
<feature type="region of interest" description="Disordered" evidence="11">
    <location>
        <begin position="1"/>
        <end position="55"/>
    </location>
</feature>
<dbReference type="CDD" id="cd01683">
    <property type="entry name" value="EF2_IV_snRNP"/>
    <property type="match status" value="1"/>
</dbReference>
<name>A0AAV8V4V0_9RHOD</name>
<dbReference type="PROSITE" id="PS51722">
    <property type="entry name" value="G_TR_2"/>
    <property type="match status" value="1"/>
</dbReference>
<accession>A0AAV8V4V0</accession>
<dbReference type="Pfam" id="PF00679">
    <property type="entry name" value="EFG_C"/>
    <property type="match status" value="1"/>
</dbReference>
<dbReference type="PANTHER" id="PTHR42908">
    <property type="entry name" value="TRANSLATION ELONGATION FACTOR-RELATED"/>
    <property type="match status" value="1"/>
</dbReference>
<dbReference type="SMART" id="SM00838">
    <property type="entry name" value="EFG_C"/>
    <property type="match status" value="1"/>
</dbReference>
<dbReference type="AlphaFoldDB" id="A0AAV8V4V0"/>
<evidence type="ECO:0000256" key="6">
    <source>
        <dbReference type="ARBA" id="ARBA00023134"/>
    </source>
</evidence>
<dbReference type="Pfam" id="PF03764">
    <property type="entry name" value="EFG_IV"/>
    <property type="match status" value="1"/>
</dbReference>
<feature type="compositionally biased region" description="Acidic residues" evidence="11">
    <location>
        <begin position="21"/>
        <end position="41"/>
    </location>
</feature>
<dbReference type="GO" id="GO:0003924">
    <property type="term" value="F:GTPase activity"/>
    <property type="evidence" value="ECO:0007669"/>
    <property type="project" value="InterPro"/>
</dbReference>
<dbReference type="InterPro" id="IPR035647">
    <property type="entry name" value="EFG_III/V"/>
</dbReference>
<evidence type="ECO:0000256" key="4">
    <source>
        <dbReference type="ARBA" id="ARBA00022728"/>
    </source>
</evidence>
<dbReference type="InterPro" id="IPR014721">
    <property type="entry name" value="Ribsml_uS5_D2-typ_fold_subgr"/>
</dbReference>
<dbReference type="InterPro" id="IPR005225">
    <property type="entry name" value="Small_GTP-bd"/>
</dbReference>
<dbReference type="InterPro" id="IPR035655">
    <property type="entry name" value="U5-116kDa_C"/>
</dbReference>
<dbReference type="FunFam" id="2.40.30.10:FF:000029">
    <property type="entry name" value="116 kDa U5 small nuclear ribonucleoprotein component"/>
    <property type="match status" value="1"/>
</dbReference>
<dbReference type="PANTHER" id="PTHR42908:SF6">
    <property type="entry name" value="116 KDA U5 SMALL NUCLEAR RIBONUCLEOPROTEIN COMPONENT"/>
    <property type="match status" value="1"/>
</dbReference>
<dbReference type="CDD" id="cd04098">
    <property type="entry name" value="eEF2_C_snRNP"/>
    <property type="match status" value="1"/>
</dbReference>
<dbReference type="PRINTS" id="PR00315">
    <property type="entry name" value="ELONGATNFCT"/>
</dbReference>
<dbReference type="InterPro" id="IPR031950">
    <property type="entry name" value="EFTUD2_N"/>
</dbReference>
<feature type="compositionally biased region" description="Basic and acidic residues" evidence="11">
    <location>
        <begin position="42"/>
        <end position="51"/>
    </location>
</feature>
<keyword evidence="6" id="KW-0342">GTP-binding</keyword>
<comment type="caution">
    <text evidence="13">The sequence shown here is derived from an EMBL/GenBank/DDBJ whole genome shotgun (WGS) entry which is preliminary data.</text>
</comment>
<evidence type="ECO:0000256" key="7">
    <source>
        <dbReference type="ARBA" id="ARBA00023187"/>
    </source>
</evidence>
<dbReference type="InterPro" id="IPR000640">
    <property type="entry name" value="EFG_V-like"/>
</dbReference>
<dbReference type="SMART" id="SM00889">
    <property type="entry name" value="EFG_IV"/>
    <property type="match status" value="1"/>
</dbReference>
<dbReference type="Gene3D" id="3.30.70.870">
    <property type="entry name" value="Elongation Factor G (Translational Gtpase), domain 3"/>
    <property type="match status" value="1"/>
</dbReference>
<evidence type="ECO:0000256" key="10">
    <source>
        <dbReference type="ARBA" id="ARBA00045974"/>
    </source>
</evidence>
<dbReference type="SUPFAM" id="SSF52540">
    <property type="entry name" value="P-loop containing nucleoside triphosphate hydrolases"/>
    <property type="match status" value="1"/>
</dbReference>
<keyword evidence="3" id="KW-0507">mRNA processing</keyword>
<keyword evidence="7" id="KW-0508">mRNA splicing</keyword>
<dbReference type="Pfam" id="PF14492">
    <property type="entry name" value="EFG_III"/>
    <property type="match status" value="1"/>
</dbReference>
<gene>
    <name evidence="13" type="ORF">NDN08_005706</name>
</gene>
<evidence type="ECO:0000256" key="5">
    <source>
        <dbReference type="ARBA" id="ARBA00022741"/>
    </source>
</evidence>
<keyword evidence="8" id="KW-0539">Nucleus</keyword>
<evidence type="ECO:0000313" key="14">
    <source>
        <dbReference type="Proteomes" id="UP001157974"/>
    </source>
</evidence>
<keyword evidence="5" id="KW-0547">Nucleotide-binding</keyword>
<dbReference type="SUPFAM" id="SSF54980">
    <property type="entry name" value="EF-G C-terminal domain-like"/>
    <property type="match status" value="2"/>
</dbReference>
<reference evidence="13 14" key="1">
    <citation type="journal article" date="2023" name="Nat. Commun.">
        <title>Origin of minicircular mitochondrial genomes in red algae.</title>
        <authorList>
            <person name="Lee Y."/>
            <person name="Cho C.H."/>
            <person name="Lee Y.M."/>
            <person name="Park S.I."/>
            <person name="Yang J.H."/>
            <person name="West J.A."/>
            <person name="Bhattacharya D."/>
            <person name="Yoon H.S."/>
        </authorList>
    </citation>
    <scope>NUCLEOTIDE SEQUENCE [LARGE SCALE GENOMIC DNA]</scope>
    <source>
        <strain evidence="13 14">CCMP1338</strain>
        <tissue evidence="13">Whole cell</tissue>
    </source>
</reference>
<evidence type="ECO:0000256" key="8">
    <source>
        <dbReference type="ARBA" id="ARBA00023242"/>
    </source>
</evidence>
<dbReference type="FunFam" id="3.30.230.10:FF:000009">
    <property type="entry name" value="116 kDa U5 small nuclear ribonucleoprotein component"/>
    <property type="match status" value="1"/>
</dbReference>
<dbReference type="GO" id="GO:0000398">
    <property type="term" value="P:mRNA splicing, via spliceosome"/>
    <property type="evidence" value="ECO:0007669"/>
    <property type="project" value="TreeGrafter"/>
</dbReference>
<dbReference type="CDD" id="cd04090">
    <property type="entry name" value="EF2_II_snRNP"/>
    <property type="match status" value="1"/>
</dbReference>
<dbReference type="EMBL" id="JAMWBK010000001">
    <property type="protein sequence ID" value="KAJ8909007.1"/>
    <property type="molecule type" value="Genomic_DNA"/>
</dbReference>
<evidence type="ECO:0000256" key="9">
    <source>
        <dbReference type="ARBA" id="ARBA00031432"/>
    </source>
</evidence>
<dbReference type="InterPro" id="IPR009000">
    <property type="entry name" value="Transl_B-barrel_sf"/>
</dbReference>
<evidence type="ECO:0000256" key="3">
    <source>
        <dbReference type="ARBA" id="ARBA00022664"/>
    </source>
</evidence>
<dbReference type="GO" id="GO:0046540">
    <property type="term" value="C:U4/U6 x U5 tri-snRNP complex"/>
    <property type="evidence" value="ECO:0007669"/>
    <property type="project" value="TreeGrafter"/>
</dbReference>
<dbReference type="SUPFAM" id="SSF54211">
    <property type="entry name" value="Ribosomal protein S5 domain 2-like"/>
    <property type="match status" value="1"/>
</dbReference>
<dbReference type="FunFam" id="3.30.70.240:FF:000004">
    <property type="entry name" value="116 kDa U5 small nuclear ribonucleoprotein"/>
    <property type="match status" value="1"/>
</dbReference>
<sequence length="1005" mass="110996">MDEELYDEFGNYVGPEMSSSSEDEEQRVDELGGDEEEEEGDGVGREDRMEEVADVDDVEEDAGNAIVLAEDKKYYPTAEEVFGEGTEALVEEEDAQPITEPIIAPVKERKIDLVDGFDVENIRPLYDEEYLAGAVLSNPDLIRNVAVVGHLHHGKTTLMDLLMEKTHETDWPTDREVLYTDTRKDEVKRGLSTKMMPVTLLLPDMNEKSHGINLIDCPGHLCFFDETVAAMQMCDGVIVVVDAAEGVLTGTELAIQAAVSRHLAITVVITKVDRLILELRLPPRDAYHKLKYTIDQFNEVLSNTPGGSAYKISPELGNVCFSSCLGRWLCSLEDVASMYLNDFPDCPIPAKALALRLWGDVWYDKKKLTFTKKTPPADEESGEPPARSFIEFVLDPIYKLYSMIVADDVDILTKKMVHLGIMQHLRRSDLRLDVKPLFKICLGTFFDGATRSLGEMLSKHVPSPVDGNKAKVERLYTGPLDSEIAVSMSESQVSAPLVAMTTKLLSTTDAESFFVVARIMSGKLTTSTPVRVLGEGYNPDFDDEDQAHASVGTIYLSVGRYRTEVTAATVGQIVLVEGISESIIKSATIVEEAGVGEETYIFRPLSSSLKTGPTAAVVRIAIEPLRPSELPKMVEGLRKCAKSYPSLQTRVEESGEHVLLGTGELQLDCVLADLRTVYGDIEIKVSDPCVPFTETVMETSSLKCFAETPNKANKLTMIAEPLEEGLAEHLESGKLGDFDSASLSSKSQVQSTLRSEFGWDVLAARSLWSFGPDSRSGPNCLVDDVLPGGTTDKTLMAHAKDSIVQGFQWSTREGPLCDEPVRGVKYRIMEAMISEDPIQRSVAQIIPTARRVAYSAFLTASPRLMEPVYSAEVMCSADNVEAVYNILARRRGFVEQDAPVVGTPTFLIKATIPVLDSFGFESDLRLFTQGQAFCLQWFNHWSMMPGDPLDKDIHLVPLQPSPQNALARECMVKTRRRKGMSEDVSIGKYFDDPLLLELAQQDINA</sequence>
<dbReference type="Gene3D" id="2.40.30.10">
    <property type="entry name" value="Translation factors"/>
    <property type="match status" value="1"/>
</dbReference>
<dbReference type="Gene3D" id="3.90.1430.10">
    <property type="entry name" value="Yeast translation eEF2 (G' domain)"/>
    <property type="match status" value="1"/>
</dbReference>
<evidence type="ECO:0000259" key="12">
    <source>
        <dbReference type="PROSITE" id="PS51722"/>
    </source>
</evidence>
<feature type="domain" description="Tr-type G" evidence="12">
    <location>
        <begin position="140"/>
        <end position="429"/>
    </location>
</feature>
<dbReference type="FunFam" id="3.30.70.870:FF:000002">
    <property type="entry name" value="Translation elongation factor 2"/>
    <property type="match status" value="1"/>
</dbReference>
<dbReference type="GO" id="GO:0005829">
    <property type="term" value="C:cytosol"/>
    <property type="evidence" value="ECO:0007669"/>
    <property type="project" value="TreeGrafter"/>
</dbReference>
<keyword evidence="14" id="KW-1185">Reference proteome</keyword>
<dbReference type="GO" id="GO:0071007">
    <property type="term" value="C:U2-type catalytic step 2 spliceosome"/>
    <property type="evidence" value="ECO:0007669"/>
    <property type="project" value="TreeGrafter"/>
</dbReference>
<organism evidence="13 14">
    <name type="scientific">Rhodosorus marinus</name>
    <dbReference type="NCBI Taxonomy" id="101924"/>
    <lineage>
        <taxon>Eukaryota</taxon>
        <taxon>Rhodophyta</taxon>
        <taxon>Stylonematophyceae</taxon>
        <taxon>Stylonematales</taxon>
        <taxon>Stylonemataceae</taxon>
        <taxon>Rhodosorus</taxon>
    </lineage>
</organism>
<proteinExistence type="predicted"/>
<dbReference type="Gene3D" id="3.30.70.240">
    <property type="match status" value="1"/>
</dbReference>
<evidence type="ECO:0000256" key="1">
    <source>
        <dbReference type="ARBA" id="ARBA00004123"/>
    </source>
</evidence>
<evidence type="ECO:0000256" key="11">
    <source>
        <dbReference type="SAM" id="MobiDB-lite"/>
    </source>
</evidence>
<dbReference type="InterPro" id="IPR027417">
    <property type="entry name" value="P-loop_NTPase"/>
</dbReference>
<evidence type="ECO:0000256" key="2">
    <source>
        <dbReference type="ARBA" id="ARBA00018774"/>
    </source>
</evidence>
<comment type="function">
    <text evidence="10">Required for pre-mRNA splicing as component of the spliceosome, including pre-catalytic, catalytic and post-catalytic spliceosomal complexes. Component of the U5 snRNP and the U4/U6-U5 tri-snRNP complex, a building block of the spliceosome. As a component of the minor spliceosome, involved in the splicing of U12-type introns in pre-mRNAs.</text>
</comment>
<keyword evidence="4" id="KW-0747">Spliceosome</keyword>
<dbReference type="InterPro" id="IPR005517">
    <property type="entry name" value="Transl_elong_EFG/EF2_IV"/>
</dbReference>
<dbReference type="Proteomes" id="UP001157974">
    <property type="component" value="Unassembled WGS sequence"/>
</dbReference>
<dbReference type="Pfam" id="PF16004">
    <property type="entry name" value="EFTUD2"/>
    <property type="match status" value="1"/>
</dbReference>
<dbReference type="NCBIfam" id="TIGR00231">
    <property type="entry name" value="small_GTP"/>
    <property type="match status" value="1"/>
</dbReference>
<dbReference type="InterPro" id="IPR000795">
    <property type="entry name" value="T_Tr_GTP-bd_dom"/>
</dbReference>
<dbReference type="InterPro" id="IPR020568">
    <property type="entry name" value="Ribosomal_Su5_D2-typ_SF"/>
</dbReference>
<protein>
    <recommendedName>
        <fullName evidence="2">116 kDa U5 small nuclear ribonucleoprotein component</fullName>
    </recommendedName>
    <alternativeName>
        <fullName evidence="9">U5 snRNP-specific protein, 116 kDa</fullName>
    </alternativeName>
</protein>
<dbReference type="GO" id="GO:0030623">
    <property type="term" value="F:U5 snRNA binding"/>
    <property type="evidence" value="ECO:0007669"/>
    <property type="project" value="TreeGrafter"/>
</dbReference>
<comment type="subcellular location">
    <subcellularLocation>
        <location evidence="1">Nucleus</location>
    </subcellularLocation>
</comment>